<evidence type="ECO:0000313" key="2">
    <source>
        <dbReference type="EMBL" id="MFC6095685.1"/>
    </source>
</evidence>
<gene>
    <name evidence="2" type="ORF">ACFPVY_03420</name>
</gene>
<dbReference type="EMBL" id="JBHSQB010000004">
    <property type="protein sequence ID" value="MFC6095685.1"/>
    <property type="molecule type" value="Genomic_DNA"/>
</dbReference>
<dbReference type="Proteomes" id="UP001596287">
    <property type="component" value="Unassembled WGS sequence"/>
</dbReference>
<proteinExistence type="predicted"/>
<accession>A0ABW1PJU4</accession>
<protein>
    <submittedName>
        <fullName evidence="2">ATP-binding cassette domain-containing protein</fullName>
    </submittedName>
</protein>
<evidence type="ECO:0000313" key="3">
    <source>
        <dbReference type="Proteomes" id="UP001596287"/>
    </source>
</evidence>
<dbReference type="GO" id="GO:0005524">
    <property type="term" value="F:ATP binding"/>
    <property type="evidence" value="ECO:0007669"/>
    <property type="project" value="UniProtKB-KW"/>
</dbReference>
<keyword evidence="3" id="KW-1185">Reference proteome</keyword>
<sequence length="267" mass="30957">MQFRLLAVRPIEDPKSKYSKTLKLNTFYSFYSAFNYEEYIDDSNEVIKYDETKEIDLYSFDNTNVNVSAIVGKNGTGKSTLVELFYGLIFLLSKQVGLIDEKTVKESHKFTDDEMIQYQNDVIELNKLKLQVYYQLGSSIFRLTKKRNVEIHKFDLQADGNYKLSKRVKASKDFVKKHFFYSVATNYSLYALNTNECGLWLKPLFHKNDAYQTPLVLNPMRTQGDIDINRVTYLSKNRLLANLLSPIPSQIKKEDSLRSLVNGKVAD</sequence>
<name>A0ABW1PJU4_9FLAO</name>
<dbReference type="RefSeq" id="WP_379790340.1">
    <property type="nucleotide sequence ID" value="NZ_JBHSQB010000004.1"/>
</dbReference>
<dbReference type="SUPFAM" id="SSF52540">
    <property type="entry name" value="P-loop containing nucleoside triphosphate hydrolases"/>
    <property type="match status" value="1"/>
</dbReference>
<keyword evidence="2" id="KW-0547">Nucleotide-binding</keyword>
<dbReference type="CDD" id="cd00267">
    <property type="entry name" value="ABC_ATPase"/>
    <property type="match status" value="1"/>
</dbReference>
<feature type="domain" description="ABC transporter" evidence="1">
    <location>
        <begin position="64"/>
        <end position="117"/>
    </location>
</feature>
<dbReference type="Pfam" id="PF00005">
    <property type="entry name" value="ABC_tran"/>
    <property type="match status" value="1"/>
</dbReference>
<evidence type="ECO:0000259" key="1">
    <source>
        <dbReference type="Pfam" id="PF00005"/>
    </source>
</evidence>
<dbReference type="Gene3D" id="3.40.50.300">
    <property type="entry name" value="P-loop containing nucleotide triphosphate hydrolases"/>
    <property type="match status" value="1"/>
</dbReference>
<comment type="caution">
    <text evidence="2">The sequence shown here is derived from an EMBL/GenBank/DDBJ whole genome shotgun (WGS) entry which is preliminary data.</text>
</comment>
<keyword evidence="2" id="KW-0067">ATP-binding</keyword>
<dbReference type="InterPro" id="IPR003439">
    <property type="entry name" value="ABC_transporter-like_ATP-bd"/>
</dbReference>
<dbReference type="InterPro" id="IPR027417">
    <property type="entry name" value="P-loop_NTPase"/>
</dbReference>
<organism evidence="2 3">
    <name type="scientific">Flavobacterium qiangtangense</name>
    <dbReference type="NCBI Taxonomy" id="1442595"/>
    <lineage>
        <taxon>Bacteria</taxon>
        <taxon>Pseudomonadati</taxon>
        <taxon>Bacteroidota</taxon>
        <taxon>Flavobacteriia</taxon>
        <taxon>Flavobacteriales</taxon>
        <taxon>Flavobacteriaceae</taxon>
        <taxon>Flavobacterium</taxon>
    </lineage>
</organism>
<reference evidence="3" key="1">
    <citation type="journal article" date="2019" name="Int. J. Syst. Evol. Microbiol.">
        <title>The Global Catalogue of Microorganisms (GCM) 10K type strain sequencing project: providing services to taxonomists for standard genome sequencing and annotation.</title>
        <authorList>
            <consortium name="The Broad Institute Genomics Platform"/>
            <consortium name="The Broad Institute Genome Sequencing Center for Infectious Disease"/>
            <person name="Wu L."/>
            <person name="Ma J."/>
        </authorList>
    </citation>
    <scope>NUCLEOTIDE SEQUENCE [LARGE SCALE GENOMIC DNA]</scope>
    <source>
        <strain evidence="3">CCUG 49679</strain>
    </source>
</reference>